<gene>
    <name evidence="1" type="ORF">DICVIV_12992</name>
</gene>
<organism evidence="1 2">
    <name type="scientific">Dictyocaulus viviparus</name>
    <name type="common">Bovine lungworm</name>
    <dbReference type="NCBI Taxonomy" id="29172"/>
    <lineage>
        <taxon>Eukaryota</taxon>
        <taxon>Metazoa</taxon>
        <taxon>Ecdysozoa</taxon>
        <taxon>Nematoda</taxon>
        <taxon>Chromadorea</taxon>
        <taxon>Rhabditida</taxon>
        <taxon>Rhabditina</taxon>
        <taxon>Rhabditomorpha</taxon>
        <taxon>Strongyloidea</taxon>
        <taxon>Metastrongylidae</taxon>
        <taxon>Dictyocaulus</taxon>
    </lineage>
</organism>
<reference evidence="1 2" key="1">
    <citation type="submission" date="2013-11" db="EMBL/GenBank/DDBJ databases">
        <title>Draft genome of the bovine lungworm Dictyocaulus viviparus.</title>
        <authorList>
            <person name="Mitreva M."/>
        </authorList>
    </citation>
    <scope>NUCLEOTIDE SEQUENCE [LARGE SCALE GENOMIC DNA]</scope>
    <source>
        <strain evidence="1 2">HannoverDv2000</strain>
    </source>
</reference>
<proteinExistence type="predicted"/>
<evidence type="ECO:0000313" key="2">
    <source>
        <dbReference type="Proteomes" id="UP000053766"/>
    </source>
</evidence>
<reference evidence="2" key="2">
    <citation type="journal article" date="2016" name="Sci. Rep.">
        <title>Dictyocaulus viviparus genome, variome and transcriptome elucidate lungworm biology and support future intervention.</title>
        <authorList>
            <person name="McNulty S.N."/>
            <person name="Strube C."/>
            <person name="Rosa B.A."/>
            <person name="Martin J.C."/>
            <person name="Tyagi R."/>
            <person name="Choi Y.J."/>
            <person name="Wang Q."/>
            <person name="Hallsworth Pepin K."/>
            <person name="Zhang X."/>
            <person name="Ozersky P."/>
            <person name="Wilson R.K."/>
            <person name="Sternberg P.W."/>
            <person name="Gasser R.B."/>
            <person name="Mitreva M."/>
        </authorList>
    </citation>
    <scope>NUCLEOTIDE SEQUENCE [LARGE SCALE GENOMIC DNA]</scope>
    <source>
        <strain evidence="2">HannoverDv2000</strain>
    </source>
</reference>
<name>A0A0D8XBK8_DICVI</name>
<protein>
    <submittedName>
        <fullName evidence="1">Uncharacterized protein</fullName>
    </submittedName>
</protein>
<keyword evidence="2" id="KW-1185">Reference proteome</keyword>
<dbReference type="AlphaFoldDB" id="A0A0D8XBK8"/>
<accession>A0A0D8XBK8</accession>
<sequence length="112" mass="12538">MLGVRLIGFRRAPTKLEGRRPNEDFRPYSDFMLLNPPLASLYEYGREDSWIGFKAVLGGDKLTDPSNYKAIESGHCTGSALNWAPDEPNHYQIQECVQNYAGSSDSMATYDG</sequence>
<dbReference type="EMBL" id="KN716924">
    <property type="protein sequence ID" value="KJH41039.1"/>
    <property type="molecule type" value="Genomic_DNA"/>
</dbReference>
<dbReference type="Proteomes" id="UP000053766">
    <property type="component" value="Unassembled WGS sequence"/>
</dbReference>
<evidence type="ECO:0000313" key="1">
    <source>
        <dbReference type="EMBL" id="KJH41039.1"/>
    </source>
</evidence>